<dbReference type="AlphaFoldDB" id="A0AAD6CHF1"/>
<name>A0AAD6CHF1_9EURO</name>
<comment type="caution">
    <text evidence="2">The sequence shown here is derived from an EMBL/GenBank/DDBJ whole genome shotgun (WGS) entry which is preliminary data.</text>
</comment>
<keyword evidence="3" id="KW-1185">Reference proteome</keyword>
<feature type="region of interest" description="Disordered" evidence="1">
    <location>
        <begin position="1"/>
        <end position="38"/>
    </location>
</feature>
<reference evidence="2 3" key="1">
    <citation type="journal article" date="2023" name="IMA Fungus">
        <title>Comparative genomic study of the Penicillium genus elucidates a diverse pangenome and 15 lateral gene transfer events.</title>
        <authorList>
            <person name="Petersen C."/>
            <person name="Sorensen T."/>
            <person name="Nielsen M.R."/>
            <person name="Sondergaard T.E."/>
            <person name="Sorensen J.L."/>
            <person name="Fitzpatrick D.A."/>
            <person name="Frisvad J.C."/>
            <person name="Nielsen K.L."/>
        </authorList>
    </citation>
    <scope>NUCLEOTIDE SEQUENCE [LARGE SCALE GENOMIC DNA]</scope>
    <source>
        <strain evidence="2 3">IBT 35679</strain>
    </source>
</reference>
<accession>A0AAD6CHF1</accession>
<dbReference type="EMBL" id="JAQIZZ010000010">
    <property type="protein sequence ID" value="KAJ5523009.1"/>
    <property type="molecule type" value="Genomic_DNA"/>
</dbReference>
<organism evidence="2 3">
    <name type="scientific">Penicillium frequentans</name>
    <dbReference type="NCBI Taxonomy" id="3151616"/>
    <lineage>
        <taxon>Eukaryota</taxon>
        <taxon>Fungi</taxon>
        <taxon>Dikarya</taxon>
        <taxon>Ascomycota</taxon>
        <taxon>Pezizomycotina</taxon>
        <taxon>Eurotiomycetes</taxon>
        <taxon>Eurotiomycetidae</taxon>
        <taxon>Eurotiales</taxon>
        <taxon>Aspergillaceae</taxon>
        <taxon>Penicillium</taxon>
    </lineage>
</organism>
<protein>
    <submittedName>
        <fullName evidence="2">Uncharacterized protein</fullName>
    </submittedName>
</protein>
<evidence type="ECO:0000313" key="2">
    <source>
        <dbReference type="EMBL" id="KAJ5523009.1"/>
    </source>
</evidence>
<evidence type="ECO:0000313" key="3">
    <source>
        <dbReference type="Proteomes" id="UP001220324"/>
    </source>
</evidence>
<gene>
    <name evidence="2" type="ORF">N7494_013195</name>
</gene>
<sequence length="136" mass="15326">MAKDKRANPQQKRAPPSPERATRPFSGPAEEPESAVNGQEETGLFDIIALVLAVLPKGLSIEDRLYWTMVARMIQPWAQERSLNYIARLQSVNHPTELNHSGGNPNETLQEYDLDAELDIDHILQQEAEVRNPETN</sequence>
<proteinExistence type="predicted"/>
<evidence type="ECO:0000256" key="1">
    <source>
        <dbReference type="SAM" id="MobiDB-lite"/>
    </source>
</evidence>
<dbReference type="Proteomes" id="UP001220324">
    <property type="component" value="Unassembled WGS sequence"/>
</dbReference>